<evidence type="ECO:0000256" key="5">
    <source>
        <dbReference type="ARBA" id="ARBA00023242"/>
    </source>
</evidence>
<dbReference type="SUPFAM" id="SSF57701">
    <property type="entry name" value="Zn2/Cys6 DNA-binding domain"/>
    <property type="match status" value="1"/>
</dbReference>
<evidence type="ECO:0000256" key="6">
    <source>
        <dbReference type="SAM" id="MobiDB-lite"/>
    </source>
</evidence>
<keyword evidence="3" id="KW-0238">DNA-binding</keyword>
<dbReference type="Pfam" id="PF00172">
    <property type="entry name" value="Zn_clus"/>
    <property type="match status" value="1"/>
</dbReference>
<dbReference type="CDD" id="cd00067">
    <property type="entry name" value="GAL4"/>
    <property type="match status" value="1"/>
</dbReference>
<keyword evidence="9" id="KW-1185">Reference proteome</keyword>
<dbReference type="PANTHER" id="PTHR31845:SF10">
    <property type="entry name" value="ZN(II)2CYS6 TRANSCRIPTION FACTOR (EUROFUNG)"/>
    <property type="match status" value="1"/>
</dbReference>
<evidence type="ECO:0000313" key="8">
    <source>
        <dbReference type="EMBL" id="KAF2758756.1"/>
    </source>
</evidence>
<dbReference type="PANTHER" id="PTHR31845">
    <property type="entry name" value="FINGER DOMAIN PROTEIN, PUTATIVE-RELATED"/>
    <property type="match status" value="1"/>
</dbReference>
<protein>
    <recommendedName>
        <fullName evidence="7">Zn(2)-C6 fungal-type domain-containing protein</fullName>
    </recommendedName>
</protein>
<dbReference type="GeneID" id="54482145"/>
<dbReference type="RefSeq" id="XP_033601207.1">
    <property type="nucleotide sequence ID" value="XM_033741091.1"/>
</dbReference>
<accession>A0A6A6WA74</accession>
<sequence>MPSKRSRACDACHTIKIKCNLGSDGGDPPCTRCVRLGKDCIITPPKRQKDRVAELEAQVASLTRLLEVQNIQANSPVSSVPASTFSATPSTTNGEAMSKKRRLDDATPRESSEETEDPGGNGLPGLDKILKNADQRFIFDKYVQGMMPNFSPVPLIGDVNYDLFRKDRPLLLQAIIYSACHGVLPVDQQEDISKHVTDLLARRATDKAQKSLDIIQAILTVSVWFRFPRYHSNMTGVRLAHYALDIAKELGLEGTCNDYDSAITSHTDSAAAWSTWLFCYLMSANMGILARRSNPIPWTQHEEILLMMLSYWPHGLEYNRLIAQYVRAERLCETLAGTYNLTVPDPMTPEHPSLQGMLSQNSNLLTDWRVQIPPSLPGPSRAALSFWEHYATILLHEAVLHTPTNAASFCAPFTAERLSITDFPAPALVTSQHVNSLCVLRDTCQAFSELYIGLPMSTLTSLPPILFAVRHLYSVSILLRVYIACTAIGNTYGAYVDAESLRVDEVLEKNVDLCDKLHQIDPKCLAARLSSANARLKEWVVNYRVTQGIAEPSIDKPSLAPNGISSMNVMNGVNGISEGLNGISNINGFSDGINANGISAGLDFNDQNTALDWTDFPPLAADPFEQYGYGLEDFFAEPFPDFGTFRNSM</sequence>
<evidence type="ECO:0000259" key="7">
    <source>
        <dbReference type="PROSITE" id="PS50048"/>
    </source>
</evidence>
<dbReference type="InterPro" id="IPR051089">
    <property type="entry name" value="prtT"/>
</dbReference>
<dbReference type="GO" id="GO:0008270">
    <property type="term" value="F:zinc ion binding"/>
    <property type="evidence" value="ECO:0007669"/>
    <property type="project" value="InterPro"/>
</dbReference>
<dbReference type="AlphaFoldDB" id="A0A6A6WA74"/>
<reference evidence="8" key="1">
    <citation type="journal article" date="2020" name="Stud. Mycol.">
        <title>101 Dothideomycetes genomes: a test case for predicting lifestyles and emergence of pathogens.</title>
        <authorList>
            <person name="Haridas S."/>
            <person name="Albert R."/>
            <person name="Binder M."/>
            <person name="Bloem J."/>
            <person name="Labutti K."/>
            <person name="Salamov A."/>
            <person name="Andreopoulos B."/>
            <person name="Baker S."/>
            <person name="Barry K."/>
            <person name="Bills G."/>
            <person name="Bluhm B."/>
            <person name="Cannon C."/>
            <person name="Castanera R."/>
            <person name="Culley D."/>
            <person name="Daum C."/>
            <person name="Ezra D."/>
            <person name="Gonzalez J."/>
            <person name="Henrissat B."/>
            <person name="Kuo A."/>
            <person name="Liang C."/>
            <person name="Lipzen A."/>
            <person name="Lutzoni F."/>
            <person name="Magnuson J."/>
            <person name="Mondo S."/>
            <person name="Nolan M."/>
            <person name="Ohm R."/>
            <person name="Pangilinan J."/>
            <person name="Park H.-J."/>
            <person name="Ramirez L."/>
            <person name="Alfaro M."/>
            <person name="Sun H."/>
            <person name="Tritt A."/>
            <person name="Yoshinaga Y."/>
            <person name="Zwiers L.-H."/>
            <person name="Turgeon B."/>
            <person name="Goodwin S."/>
            <person name="Spatafora J."/>
            <person name="Crous P."/>
            <person name="Grigoriev I."/>
        </authorList>
    </citation>
    <scope>NUCLEOTIDE SEQUENCE</scope>
    <source>
        <strain evidence="8">CBS 121739</strain>
    </source>
</reference>
<dbReference type="OrthoDB" id="3365636at2759"/>
<feature type="compositionally biased region" description="Basic and acidic residues" evidence="6">
    <location>
        <begin position="102"/>
        <end position="112"/>
    </location>
</feature>
<keyword evidence="4" id="KW-0804">Transcription</keyword>
<organism evidence="8 9">
    <name type="scientific">Pseudovirgaria hyperparasitica</name>
    <dbReference type="NCBI Taxonomy" id="470096"/>
    <lineage>
        <taxon>Eukaryota</taxon>
        <taxon>Fungi</taxon>
        <taxon>Dikarya</taxon>
        <taxon>Ascomycota</taxon>
        <taxon>Pezizomycotina</taxon>
        <taxon>Dothideomycetes</taxon>
        <taxon>Dothideomycetes incertae sedis</taxon>
        <taxon>Acrospermales</taxon>
        <taxon>Acrospermaceae</taxon>
        <taxon>Pseudovirgaria</taxon>
    </lineage>
</organism>
<comment type="subcellular location">
    <subcellularLocation>
        <location evidence="1">Nucleus</location>
    </subcellularLocation>
</comment>
<evidence type="ECO:0000256" key="4">
    <source>
        <dbReference type="ARBA" id="ARBA00023163"/>
    </source>
</evidence>
<evidence type="ECO:0000256" key="1">
    <source>
        <dbReference type="ARBA" id="ARBA00004123"/>
    </source>
</evidence>
<dbReference type="EMBL" id="ML996571">
    <property type="protein sequence ID" value="KAF2758756.1"/>
    <property type="molecule type" value="Genomic_DNA"/>
</dbReference>
<dbReference type="GO" id="GO:0000976">
    <property type="term" value="F:transcription cis-regulatory region binding"/>
    <property type="evidence" value="ECO:0007669"/>
    <property type="project" value="TreeGrafter"/>
</dbReference>
<dbReference type="CDD" id="cd12148">
    <property type="entry name" value="fungal_TF_MHR"/>
    <property type="match status" value="1"/>
</dbReference>
<feature type="region of interest" description="Disordered" evidence="6">
    <location>
        <begin position="77"/>
        <end position="126"/>
    </location>
</feature>
<dbReference type="PROSITE" id="PS50048">
    <property type="entry name" value="ZN2_CY6_FUNGAL_2"/>
    <property type="match status" value="1"/>
</dbReference>
<feature type="compositionally biased region" description="Low complexity" evidence="6">
    <location>
        <begin position="77"/>
        <end position="92"/>
    </location>
</feature>
<keyword evidence="5" id="KW-0539">Nucleus</keyword>
<dbReference type="Gene3D" id="4.10.240.10">
    <property type="entry name" value="Zn(2)-C6 fungal-type DNA-binding domain"/>
    <property type="match status" value="1"/>
</dbReference>
<feature type="domain" description="Zn(2)-C6 fungal-type" evidence="7">
    <location>
        <begin position="8"/>
        <end position="42"/>
    </location>
</feature>
<keyword evidence="2" id="KW-0805">Transcription regulation</keyword>
<name>A0A6A6WA74_9PEZI</name>
<gene>
    <name evidence="8" type="ORF">EJ05DRAFT_363421</name>
</gene>
<dbReference type="GO" id="GO:0005634">
    <property type="term" value="C:nucleus"/>
    <property type="evidence" value="ECO:0007669"/>
    <property type="project" value="UniProtKB-SubCell"/>
</dbReference>
<evidence type="ECO:0000256" key="3">
    <source>
        <dbReference type="ARBA" id="ARBA00023125"/>
    </source>
</evidence>
<proteinExistence type="predicted"/>
<dbReference type="InterPro" id="IPR001138">
    <property type="entry name" value="Zn2Cys6_DnaBD"/>
</dbReference>
<evidence type="ECO:0000313" key="9">
    <source>
        <dbReference type="Proteomes" id="UP000799437"/>
    </source>
</evidence>
<dbReference type="PROSITE" id="PS00463">
    <property type="entry name" value="ZN2_CY6_FUNGAL_1"/>
    <property type="match status" value="1"/>
</dbReference>
<evidence type="ECO:0000256" key="2">
    <source>
        <dbReference type="ARBA" id="ARBA00023015"/>
    </source>
</evidence>
<dbReference type="InterPro" id="IPR036864">
    <property type="entry name" value="Zn2-C6_fun-type_DNA-bd_sf"/>
</dbReference>
<dbReference type="GO" id="GO:0000981">
    <property type="term" value="F:DNA-binding transcription factor activity, RNA polymerase II-specific"/>
    <property type="evidence" value="ECO:0007669"/>
    <property type="project" value="InterPro"/>
</dbReference>
<dbReference type="Proteomes" id="UP000799437">
    <property type="component" value="Unassembled WGS sequence"/>
</dbReference>
<dbReference type="SMART" id="SM00066">
    <property type="entry name" value="GAL4"/>
    <property type="match status" value="1"/>
</dbReference>